<evidence type="ECO:0000313" key="2">
    <source>
        <dbReference type="EMBL" id="VDO42027.1"/>
    </source>
</evidence>
<evidence type="ECO:0000256" key="1">
    <source>
        <dbReference type="SAM" id="MobiDB-lite"/>
    </source>
</evidence>
<evidence type="ECO:0000313" key="4">
    <source>
        <dbReference type="WBParaSite" id="HPLM_0001113301-mRNA-1"/>
    </source>
</evidence>
<reference evidence="2 3" key="2">
    <citation type="submission" date="2018-11" db="EMBL/GenBank/DDBJ databases">
        <authorList>
            <consortium name="Pathogen Informatics"/>
        </authorList>
    </citation>
    <scope>NUCLEOTIDE SEQUENCE [LARGE SCALE GENOMIC DNA]</scope>
    <source>
        <strain evidence="2 3">MHpl1</strain>
    </source>
</reference>
<gene>
    <name evidence="2" type="ORF">HPLM_LOCUS11125</name>
</gene>
<dbReference type="AlphaFoldDB" id="A0A0N4WJE5"/>
<feature type="region of interest" description="Disordered" evidence="1">
    <location>
        <begin position="1"/>
        <end position="31"/>
    </location>
</feature>
<dbReference type="EMBL" id="UZAF01017474">
    <property type="protein sequence ID" value="VDO42027.1"/>
    <property type="molecule type" value="Genomic_DNA"/>
</dbReference>
<accession>A0A0N4WJE5</accession>
<protein>
    <submittedName>
        <fullName evidence="4">Type I restriction endonuclease subunit M</fullName>
    </submittedName>
</protein>
<name>A0A0N4WJE5_HAEPC</name>
<dbReference type="Proteomes" id="UP000268014">
    <property type="component" value="Unassembled WGS sequence"/>
</dbReference>
<evidence type="ECO:0000313" key="3">
    <source>
        <dbReference type="Proteomes" id="UP000268014"/>
    </source>
</evidence>
<proteinExistence type="predicted"/>
<reference evidence="4" key="1">
    <citation type="submission" date="2017-02" db="UniProtKB">
        <authorList>
            <consortium name="WormBaseParasite"/>
        </authorList>
    </citation>
    <scope>IDENTIFICATION</scope>
</reference>
<dbReference type="WBParaSite" id="HPLM_0001113301-mRNA-1">
    <property type="protein sequence ID" value="HPLM_0001113301-mRNA-1"/>
    <property type="gene ID" value="HPLM_0001113301"/>
</dbReference>
<organism evidence="4">
    <name type="scientific">Haemonchus placei</name>
    <name type="common">Barber's pole worm</name>
    <dbReference type="NCBI Taxonomy" id="6290"/>
    <lineage>
        <taxon>Eukaryota</taxon>
        <taxon>Metazoa</taxon>
        <taxon>Ecdysozoa</taxon>
        <taxon>Nematoda</taxon>
        <taxon>Chromadorea</taxon>
        <taxon>Rhabditida</taxon>
        <taxon>Rhabditina</taxon>
        <taxon>Rhabditomorpha</taxon>
        <taxon>Strongyloidea</taxon>
        <taxon>Trichostrongylidae</taxon>
        <taxon>Haemonchus</taxon>
    </lineage>
</organism>
<keyword evidence="3" id="KW-1185">Reference proteome</keyword>
<sequence length="45" mass="5296">MSDVFLQRGTAPSYKKTNQSDSLGDRTSQHTPFWQEKMQLDRYLC</sequence>